<dbReference type="Gene3D" id="2.30.110.10">
    <property type="entry name" value="Electron Transport, Fmn-binding Protein, Chain A"/>
    <property type="match status" value="1"/>
</dbReference>
<sequence>MMIELHDRIRNMLDGRNFAVVNKDGSPHTSEVWGDGDDDALVFTTTARRRKGAISPAIPASA</sequence>
<dbReference type="RefSeq" id="WP_357779195.1">
    <property type="nucleotide sequence ID" value="NZ_JBFAKC010000001.1"/>
</dbReference>
<dbReference type="InterPro" id="IPR012349">
    <property type="entry name" value="Split_barrel_FMN-bd"/>
</dbReference>
<protein>
    <recommendedName>
        <fullName evidence="3">Pyridoxamine 5'-phosphate oxidase putative domain-containing protein</fullName>
    </recommendedName>
</protein>
<evidence type="ECO:0008006" key="3">
    <source>
        <dbReference type="Google" id="ProtNLM"/>
    </source>
</evidence>
<gene>
    <name evidence="1" type="ORF">AB0I48_01070</name>
</gene>
<comment type="caution">
    <text evidence="1">The sequence shown here is derived from an EMBL/GenBank/DDBJ whole genome shotgun (WGS) entry which is preliminary data.</text>
</comment>
<evidence type="ECO:0000313" key="1">
    <source>
        <dbReference type="EMBL" id="MEV0706136.1"/>
    </source>
</evidence>
<dbReference type="SUPFAM" id="SSF50475">
    <property type="entry name" value="FMN-binding split barrel"/>
    <property type="match status" value="1"/>
</dbReference>
<proteinExistence type="predicted"/>
<organism evidence="1 2">
    <name type="scientific">Nocardia aurea</name>
    <dbReference type="NCBI Taxonomy" id="2144174"/>
    <lineage>
        <taxon>Bacteria</taxon>
        <taxon>Bacillati</taxon>
        <taxon>Actinomycetota</taxon>
        <taxon>Actinomycetes</taxon>
        <taxon>Mycobacteriales</taxon>
        <taxon>Nocardiaceae</taxon>
        <taxon>Nocardia</taxon>
    </lineage>
</organism>
<dbReference type="Proteomes" id="UP001551695">
    <property type="component" value="Unassembled WGS sequence"/>
</dbReference>
<reference evidence="1 2" key="1">
    <citation type="submission" date="2024-06" db="EMBL/GenBank/DDBJ databases">
        <title>The Natural Products Discovery Center: Release of the First 8490 Sequenced Strains for Exploring Actinobacteria Biosynthetic Diversity.</title>
        <authorList>
            <person name="Kalkreuter E."/>
            <person name="Kautsar S.A."/>
            <person name="Yang D."/>
            <person name="Bader C.D."/>
            <person name="Teijaro C.N."/>
            <person name="Fluegel L."/>
            <person name="Davis C.M."/>
            <person name="Simpson J.R."/>
            <person name="Lauterbach L."/>
            <person name="Steele A.D."/>
            <person name="Gui C."/>
            <person name="Meng S."/>
            <person name="Li G."/>
            <person name="Viehrig K."/>
            <person name="Ye F."/>
            <person name="Su P."/>
            <person name="Kiefer A.F."/>
            <person name="Nichols A."/>
            <person name="Cepeda A.J."/>
            <person name="Yan W."/>
            <person name="Fan B."/>
            <person name="Jiang Y."/>
            <person name="Adhikari A."/>
            <person name="Zheng C.-J."/>
            <person name="Schuster L."/>
            <person name="Cowan T.M."/>
            <person name="Smanski M.J."/>
            <person name="Chevrette M.G."/>
            <person name="De Carvalho L.P.S."/>
            <person name="Shen B."/>
        </authorList>
    </citation>
    <scope>NUCLEOTIDE SEQUENCE [LARGE SCALE GENOMIC DNA]</scope>
    <source>
        <strain evidence="1 2">NPDC050403</strain>
    </source>
</reference>
<evidence type="ECO:0000313" key="2">
    <source>
        <dbReference type="Proteomes" id="UP001551695"/>
    </source>
</evidence>
<keyword evidence="2" id="KW-1185">Reference proteome</keyword>
<name>A0ABV3FL42_9NOCA</name>
<accession>A0ABV3FL42</accession>
<dbReference type="EMBL" id="JBFAKC010000001">
    <property type="protein sequence ID" value="MEV0706136.1"/>
    <property type="molecule type" value="Genomic_DNA"/>
</dbReference>